<accession>A0ABU3BUG6</accession>
<dbReference type="InterPro" id="IPR046847">
    <property type="entry name" value="Xre-like_HTH"/>
</dbReference>
<gene>
    <name evidence="4" type="ORF">RM540_14365</name>
</gene>
<feature type="region of interest" description="Disordered" evidence="1">
    <location>
        <begin position="1"/>
        <end position="26"/>
    </location>
</feature>
<keyword evidence="5" id="KW-1185">Reference proteome</keyword>
<evidence type="ECO:0000313" key="5">
    <source>
        <dbReference type="Proteomes" id="UP001267426"/>
    </source>
</evidence>
<dbReference type="EMBL" id="JAVRHT010000043">
    <property type="protein sequence ID" value="MDT0632938.1"/>
    <property type="molecule type" value="Genomic_DNA"/>
</dbReference>
<proteinExistence type="predicted"/>
<name>A0ABU3BUG6_9BACT</name>
<feature type="domain" description="Antitoxin Xre-like helix-turn-helix" evidence="3">
    <location>
        <begin position="35"/>
        <end position="95"/>
    </location>
</feature>
<protein>
    <submittedName>
        <fullName evidence="4">Antitoxin Xre/MbcA/ParS toxin-binding domain-containing protein</fullName>
    </submittedName>
</protein>
<comment type="caution">
    <text evidence="4">The sequence shown here is derived from an EMBL/GenBank/DDBJ whole genome shotgun (WGS) entry which is preliminary data.</text>
</comment>
<organism evidence="4 5">
    <name type="scientific">Rubrivirga litoralis</name>
    <dbReference type="NCBI Taxonomy" id="3075598"/>
    <lineage>
        <taxon>Bacteria</taxon>
        <taxon>Pseudomonadati</taxon>
        <taxon>Rhodothermota</taxon>
        <taxon>Rhodothermia</taxon>
        <taxon>Rhodothermales</taxon>
        <taxon>Rubricoccaceae</taxon>
        <taxon>Rubrivirga</taxon>
    </lineage>
</organism>
<dbReference type="Proteomes" id="UP001267426">
    <property type="component" value="Unassembled WGS sequence"/>
</dbReference>
<reference evidence="4 5" key="1">
    <citation type="submission" date="2023-09" db="EMBL/GenBank/DDBJ databases">
        <authorList>
            <person name="Rey-Velasco X."/>
        </authorList>
    </citation>
    <scope>NUCLEOTIDE SEQUENCE [LARGE SCALE GENOMIC DNA]</scope>
    <source>
        <strain evidence="4 5">F394</strain>
    </source>
</reference>
<dbReference type="NCBIfam" id="TIGR02293">
    <property type="entry name" value="TAS_TIGR02293"/>
    <property type="match status" value="1"/>
</dbReference>
<dbReference type="Pfam" id="PF20432">
    <property type="entry name" value="Xre-like-HTH"/>
    <property type="match status" value="1"/>
</dbReference>
<evidence type="ECO:0000259" key="3">
    <source>
        <dbReference type="Pfam" id="PF20432"/>
    </source>
</evidence>
<evidence type="ECO:0000313" key="4">
    <source>
        <dbReference type="EMBL" id="MDT0632938.1"/>
    </source>
</evidence>
<feature type="domain" description="Antitoxin Xre/MbcA/ParS-like toxin-binding" evidence="2">
    <location>
        <begin position="101"/>
        <end position="150"/>
    </location>
</feature>
<dbReference type="InterPro" id="IPR011979">
    <property type="entry name" value="Antitox_Xre"/>
</dbReference>
<sequence>MAETAARPAPPAGPSPGGPFPARAFPELAAGSPSELVAAVRDGLPAERFDALRDVLGVPSAELAAVLRLSPSTLRRRRERGHFDELESDRLVRLAHVVVRAVEVMESERDARAWLTSPSHALGGEAPLDYASVGTGAREVERLLTRIEHGVFS</sequence>
<dbReference type="RefSeq" id="WP_311665335.1">
    <property type="nucleotide sequence ID" value="NZ_JAVRHT010000043.1"/>
</dbReference>
<evidence type="ECO:0000259" key="2">
    <source>
        <dbReference type="Pfam" id="PF09722"/>
    </source>
</evidence>
<dbReference type="InterPro" id="IPR024467">
    <property type="entry name" value="Xre/MbcA/ParS-like_toxin-bd"/>
</dbReference>
<evidence type="ECO:0000256" key="1">
    <source>
        <dbReference type="SAM" id="MobiDB-lite"/>
    </source>
</evidence>
<feature type="compositionally biased region" description="Pro residues" evidence="1">
    <location>
        <begin position="8"/>
        <end position="19"/>
    </location>
</feature>
<dbReference type="Pfam" id="PF09722">
    <property type="entry name" value="Xre_MbcA_ParS_C"/>
    <property type="match status" value="1"/>
</dbReference>